<accession>A0A2S6BQC3</accession>
<gene>
    <name evidence="2" type="ORF">CBER1_02183</name>
</gene>
<dbReference type="OrthoDB" id="3650798at2759"/>
<feature type="compositionally biased region" description="Basic and acidic residues" evidence="1">
    <location>
        <begin position="442"/>
        <end position="463"/>
    </location>
</feature>
<evidence type="ECO:0008006" key="4">
    <source>
        <dbReference type="Google" id="ProtNLM"/>
    </source>
</evidence>
<dbReference type="Proteomes" id="UP000237631">
    <property type="component" value="Unassembled WGS sequence"/>
</dbReference>
<keyword evidence="3" id="KW-1185">Reference proteome</keyword>
<feature type="compositionally biased region" description="Acidic residues" evidence="1">
    <location>
        <begin position="464"/>
        <end position="478"/>
    </location>
</feature>
<dbReference type="AlphaFoldDB" id="A0A2S6BQC3"/>
<proteinExistence type="predicted"/>
<evidence type="ECO:0000256" key="1">
    <source>
        <dbReference type="SAM" id="MobiDB-lite"/>
    </source>
</evidence>
<evidence type="ECO:0000313" key="3">
    <source>
        <dbReference type="Proteomes" id="UP000237631"/>
    </source>
</evidence>
<dbReference type="EMBL" id="PNEN01001800">
    <property type="protein sequence ID" value="PPJ49675.1"/>
    <property type="molecule type" value="Genomic_DNA"/>
</dbReference>
<protein>
    <recommendedName>
        <fullName evidence="4">F-box domain-containing protein</fullName>
    </recommendedName>
</protein>
<feature type="compositionally biased region" description="Acidic residues" evidence="1">
    <location>
        <begin position="410"/>
        <end position="441"/>
    </location>
</feature>
<feature type="region of interest" description="Disordered" evidence="1">
    <location>
        <begin position="400"/>
        <end position="478"/>
    </location>
</feature>
<organism evidence="2 3">
    <name type="scientific">Cercospora berteroae</name>
    <dbReference type="NCBI Taxonomy" id="357750"/>
    <lineage>
        <taxon>Eukaryota</taxon>
        <taxon>Fungi</taxon>
        <taxon>Dikarya</taxon>
        <taxon>Ascomycota</taxon>
        <taxon>Pezizomycotina</taxon>
        <taxon>Dothideomycetes</taxon>
        <taxon>Dothideomycetidae</taxon>
        <taxon>Mycosphaerellales</taxon>
        <taxon>Mycosphaerellaceae</taxon>
        <taxon>Cercospora</taxon>
    </lineage>
</organism>
<sequence length="478" mass="54036">MTSHLELGYKQPRVAGQQRLPIYRPTRLAFEDVKQRCDNHAELEKGLEKLHEKLAVLDLSPEIMGLLNQVKITAALTQAYSDELWRLVPALHRPSARSAQTAEKVFGTAELLEEVLTYLPLDQILSAMRVQRSWCNTVIGSIKLQRMLGLAAPSQGFFDSAFSHRPNRQYSYQGEESIIPGVSLPNFISFEDTDLWNGWNEWTISYTSASEMAELKEKASFIDLQILCRPSLGRAPGARMAAIRLCYPQISQLSIFIECPCGAKIGNYGTWQPLTRANDADGMMVGELAACTNEALRSTGHVKKECVYAKVRFSARVKLSDTDPITLHRREVIDMVEPTKKSKDWHDLRFRFATDVSFESRSGYSGEQFGASNHADYDGMTYIDDDDVEGSTHEDKGAGAVEEIDGHEAVEEEDDAVLLDGEDDDLSMDEEDDEEYEDEDDRWYREVEADWQAADDHFRKAESPYDEPMEGWSSDEDN</sequence>
<reference evidence="3" key="1">
    <citation type="journal article" date="2017" name="bioRxiv">
        <title>Conservation of a gene cluster reveals novel cercosporin biosynthetic mechanisms and extends production to the genus Colletotrichum.</title>
        <authorList>
            <person name="de Jonge R."/>
            <person name="Ebert M.K."/>
            <person name="Huitt-Roehl C.R."/>
            <person name="Pal P."/>
            <person name="Suttle J.C."/>
            <person name="Spanner R.E."/>
            <person name="Neubauer J.D."/>
            <person name="Jurick W.M.II."/>
            <person name="Stott K.A."/>
            <person name="Secor G.A."/>
            <person name="Thomma B.P.H.J."/>
            <person name="Van de Peer Y."/>
            <person name="Townsend C.A."/>
            <person name="Bolton M.D."/>
        </authorList>
    </citation>
    <scope>NUCLEOTIDE SEQUENCE [LARGE SCALE GENOMIC DNA]</scope>
    <source>
        <strain evidence="3">CBS538.71</strain>
    </source>
</reference>
<evidence type="ECO:0000313" key="2">
    <source>
        <dbReference type="EMBL" id="PPJ49675.1"/>
    </source>
</evidence>
<comment type="caution">
    <text evidence="2">The sequence shown here is derived from an EMBL/GenBank/DDBJ whole genome shotgun (WGS) entry which is preliminary data.</text>
</comment>
<name>A0A2S6BQC3_9PEZI</name>